<gene>
    <name evidence="2" type="ORF">FVF58_37770</name>
</gene>
<sequence length="84" mass="8699">MRVALSVKKYKCLAACMIVGLGLSGCGAGNSLTSTTIKADDAISSVSTISFADLDGPKVQAIVVKYNNTLKAGRLCGLGHLRRV</sequence>
<keyword evidence="1" id="KW-0732">Signal</keyword>
<protein>
    <submittedName>
        <fullName evidence="2">Uncharacterized protein</fullName>
    </submittedName>
</protein>
<feature type="chain" id="PRO_5022955630" evidence="1">
    <location>
        <begin position="29"/>
        <end position="84"/>
    </location>
</feature>
<organism evidence="2 3">
    <name type="scientific">Paraburkholderia panacisoli</name>
    <dbReference type="NCBI Taxonomy" id="2603818"/>
    <lineage>
        <taxon>Bacteria</taxon>
        <taxon>Pseudomonadati</taxon>
        <taxon>Pseudomonadota</taxon>
        <taxon>Betaproteobacteria</taxon>
        <taxon>Burkholderiales</taxon>
        <taxon>Burkholderiaceae</taxon>
        <taxon>Paraburkholderia</taxon>
    </lineage>
</organism>
<comment type="caution">
    <text evidence="2">The sequence shown here is derived from an EMBL/GenBank/DDBJ whole genome shotgun (WGS) entry which is preliminary data.</text>
</comment>
<dbReference type="Proteomes" id="UP000325273">
    <property type="component" value="Unassembled WGS sequence"/>
</dbReference>
<dbReference type="EMBL" id="VTUZ01000038">
    <property type="protein sequence ID" value="KAA1002499.1"/>
    <property type="molecule type" value="Genomic_DNA"/>
</dbReference>
<evidence type="ECO:0000256" key="1">
    <source>
        <dbReference type="SAM" id="SignalP"/>
    </source>
</evidence>
<evidence type="ECO:0000313" key="3">
    <source>
        <dbReference type="Proteomes" id="UP000325273"/>
    </source>
</evidence>
<dbReference type="RefSeq" id="WP_149674773.1">
    <property type="nucleotide sequence ID" value="NZ_VTUZ01000038.1"/>
</dbReference>
<dbReference type="PROSITE" id="PS51257">
    <property type="entry name" value="PROKAR_LIPOPROTEIN"/>
    <property type="match status" value="1"/>
</dbReference>
<name>A0A5B0GKR2_9BURK</name>
<accession>A0A5B0GKR2</accession>
<evidence type="ECO:0000313" key="2">
    <source>
        <dbReference type="EMBL" id="KAA1002499.1"/>
    </source>
</evidence>
<dbReference type="AlphaFoldDB" id="A0A5B0GKR2"/>
<keyword evidence="3" id="KW-1185">Reference proteome</keyword>
<feature type="signal peptide" evidence="1">
    <location>
        <begin position="1"/>
        <end position="28"/>
    </location>
</feature>
<proteinExistence type="predicted"/>
<reference evidence="2 3" key="1">
    <citation type="submission" date="2019-08" db="EMBL/GenBank/DDBJ databases">
        <title>Paraburkholderia sp. DCY113.</title>
        <authorList>
            <person name="Kang J."/>
        </authorList>
    </citation>
    <scope>NUCLEOTIDE SEQUENCE [LARGE SCALE GENOMIC DNA]</scope>
    <source>
        <strain evidence="2 3">DCY113</strain>
    </source>
</reference>